<sequence>MTVTSSMKAKALIPIAAFAGAVVAGWVYDIKAARYAAQFYVAFSLLLSPMLFRESTLRWMAETGEIWPLWLQISIGTVLGAFMVWVGAYTEAAGWIVSLIIARMAYLDANTLANGGTQEPQPMSRQVRRRIKRKTQAKHRGYSNSGVQRKREMSDEDCK</sequence>
<accession>A0AA49FKU0</accession>
<feature type="compositionally biased region" description="Basic and acidic residues" evidence="1">
    <location>
        <begin position="149"/>
        <end position="159"/>
    </location>
</feature>
<protein>
    <submittedName>
        <fullName evidence="3">Uncharacterized protein</fullName>
    </submittedName>
</protein>
<evidence type="ECO:0000313" key="3">
    <source>
        <dbReference type="EMBL" id="WIM05874.1"/>
    </source>
</evidence>
<reference evidence="3" key="1">
    <citation type="journal article" date="2023" name="Nat. Microbiol.">
        <title>Enrichment and characterization of a nitric oxide-reducing microbial community in a continuous bioreactor.</title>
        <authorList>
            <person name="Garrido-Amador P."/>
            <person name="Stortenbeker N."/>
            <person name="Wessels H.J.C.T."/>
            <person name="Speth D.R."/>
            <person name="Garcia-Heredia I."/>
            <person name="Kartal B."/>
        </authorList>
    </citation>
    <scope>NUCLEOTIDE SEQUENCE</scope>
    <source>
        <strain evidence="3">MAG1</strain>
    </source>
</reference>
<dbReference type="AlphaFoldDB" id="A0AA49FKU0"/>
<organism evidence="3">
    <name type="scientific">Candidatus Nitricoxidivorans perseverans</name>
    <dbReference type="NCBI Taxonomy" id="2975601"/>
    <lineage>
        <taxon>Bacteria</taxon>
        <taxon>Pseudomonadati</taxon>
        <taxon>Pseudomonadota</taxon>
        <taxon>Betaproteobacteria</taxon>
        <taxon>Nitrosomonadales</taxon>
        <taxon>Sterolibacteriaceae</taxon>
        <taxon>Candidatus Nitricoxidivorans</taxon>
    </lineage>
</organism>
<feature type="transmembrane region" description="Helical" evidence="2">
    <location>
        <begin position="64"/>
        <end position="86"/>
    </location>
</feature>
<dbReference type="KEGG" id="npv:OHM77_00870"/>
<feature type="compositionally biased region" description="Basic residues" evidence="1">
    <location>
        <begin position="126"/>
        <end position="141"/>
    </location>
</feature>
<gene>
    <name evidence="3" type="ORF">OHM77_00870</name>
</gene>
<keyword evidence="2" id="KW-0472">Membrane</keyword>
<keyword evidence="2" id="KW-1133">Transmembrane helix</keyword>
<dbReference type="EMBL" id="CP107246">
    <property type="protein sequence ID" value="WIM05874.1"/>
    <property type="molecule type" value="Genomic_DNA"/>
</dbReference>
<keyword evidence="2" id="KW-0812">Transmembrane</keyword>
<evidence type="ECO:0000256" key="1">
    <source>
        <dbReference type="SAM" id="MobiDB-lite"/>
    </source>
</evidence>
<evidence type="ECO:0000256" key="2">
    <source>
        <dbReference type="SAM" id="Phobius"/>
    </source>
</evidence>
<proteinExistence type="predicted"/>
<feature type="transmembrane region" description="Helical" evidence="2">
    <location>
        <begin position="35"/>
        <end position="52"/>
    </location>
</feature>
<name>A0AA49FKU0_9PROT</name>
<dbReference type="Proteomes" id="UP001234916">
    <property type="component" value="Chromosome"/>
</dbReference>
<feature type="region of interest" description="Disordered" evidence="1">
    <location>
        <begin position="117"/>
        <end position="159"/>
    </location>
</feature>